<feature type="domain" description="Phage integrase SAM-like" evidence="2">
    <location>
        <begin position="7"/>
        <end position="84"/>
    </location>
</feature>
<sequence>MGVIHETSYNRYITAIKVFEDCFGNIPINEIDLLSYRTFLRDYGQGYYLNHGVIRPRTTNTISKLNNCLNQAFESAIEQGLIKKYL</sequence>
<dbReference type="InterPro" id="IPR011010">
    <property type="entry name" value="DNA_brk_join_enz"/>
</dbReference>
<dbReference type="Proteomes" id="UP000255425">
    <property type="component" value="Unassembled WGS sequence"/>
</dbReference>
<protein>
    <submittedName>
        <fullName evidence="3">Integrase</fullName>
    </submittedName>
</protein>
<accession>A0A380H959</accession>
<evidence type="ECO:0000259" key="2">
    <source>
        <dbReference type="Pfam" id="PF13102"/>
    </source>
</evidence>
<dbReference type="Pfam" id="PF13102">
    <property type="entry name" value="Phage_int_SAM_5"/>
    <property type="match status" value="1"/>
</dbReference>
<dbReference type="InterPro" id="IPR010998">
    <property type="entry name" value="Integrase_recombinase_N"/>
</dbReference>
<keyword evidence="1" id="KW-0238">DNA-binding</keyword>
<evidence type="ECO:0000313" key="4">
    <source>
        <dbReference type="Proteomes" id="UP000255425"/>
    </source>
</evidence>
<organism evidence="3 4">
    <name type="scientific">Staphylococcus saccharolyticus</name>
    <dbReference type="NCBI Taxonomy" id="33028"/>
    <lineage>
        <taxon>Bacteria</taxon>
        <taxon>Bacillati</taxon>
        <taxon>Bacillota</taxon>
        <taxon>Bacilli</taxon>
        <taxon>Bacillales</taxon>
        <taxon>Staphylococcaceae</taxon>
        <taxon>Staphylococcus</taxon>
    </lineage>
</organism>
<reference evidence="3 4" key="1">
    <citation type="submission" date="2018-06" db="EMBL/GenBank/DDBJ databases">
        <authorList>
            <consortium name="Pathogen Informatics"/>
            <person name="Doyle S."/>
        </authorList>
    </citation>
    <scope>NUCLEOTIDE SEQUENCE [LARGE SCALE GENOMIC DNA]</scope>
    <source>
        <strain evidence="3 4">NCTC11807</strain>
    </source>
</reference>
<dbReference type="SUPFAM" id="SSF56349">
    <property type="entry name" value="DNA breaking-rejoining enzymes"/>
    <property type="match status" value="1"/>
</dbReference>
<evidence type="ECO:0000313" key="3">
    <source>
        <dbReference type="EMBL" id="SUM73155.1"/>
    </source>
</evidence>
<dbReference type="AlphaFoldDB" id="A0A380H959"/>
<keyword evidence="4" id="KW-1185">Reference proteome</keyword>
<dbReference type="Gene3D" id="1.10.150.130">
    <property type="match status" value="1"/>
</dbReference>
<proteinExistence type="predicted"/>
<dbReference type="GeneID" id="93796213"/>
<dbReference type="GO" id="GO:0003677">
    <property type="term" value="F:DNA binding"/>
    <property type="evidence" value="ECO:0007669"/>
    <property type="project" value="UniProtKB-KW"/>
</dbReference>
<dbReference type="RefSeq" id="WP_232619662.1">
    <property type="nucleotide sequence ID" value="NZ_CP066042.1"/>
</dbReference>
<gene>
    <name evidence="3" type="ORF">NCTC11807_02012</name>
</gene>
<dbReference type="EMBL" id="UHDZ01000001">
    <property type="protein sequence ID" value="SUM73155.1"/>
    <property type="molecule type" value="Genomic_DNA"/>
</dbReference>
<name>A0A380H959_9STAP</name>
<dbReference type="InterPro" id="IPR025269">
    <property type="entry name" value="SAM-like_dom"/>
</dbReference>
<evidence type="ECO:0000256" key="1">
    <source>
        <dbReference type="ARBA" id="ARBA00023125"/>
    </source>
</evidence>